<comment type="caution">
    <text evidence="1">The sequence shown here is derived from an EMBL/GenBank/DDBJ whole genome shotgun (WGS) entry which is preliminary data.</text>
</comment>
<dbReference type="EMBL" id="JACOOO010000040">
    <property type="protein sequence ID" value="MBC5630496.1"/>
    <property type="molecule type" value="Genomic_DNA"/>
</dbReference>
<dbReference type="RefSeq" id="WP_186860798.1">
    <property type="nucleotide sequence ID" value="NZ_JACOOO010000040.1"/>
</dbReference>
<protein>
    <submittedName>
        <fullName evidence="1">Uncharacterized protein</fullName>
    </submittedName>
</protein>
<keyword evidence="2" id="KW-1185">Reference proteome</keyword>
<name>A0ABR7DGE2_9CLOT</name>
<accession>A0ABR7DGE2</accession>
<gene>
    <name evidence="1" type="ORF">H8S20_16685</name>
</gene>
<organism evidence="1 2">
    <name type="scientific">Clostridium hominis</name>
    <dbReference type="NCBI Taxonomy" id="2763036"/>
    <lineage>
        <taxon>Bacteria</taxon>
        <taxon>Bacillati</taxon>
        <taxon>Bacillota</taxon>
        <taxon>Clostridia</taxon>
        <taxon>Eubacteriales</taxon>
        <taxon>Clostridiaceae</taxon>
        <taxon>Clostridium</taxon>
    </lineage>
</organism>
<sequence>MYMLLDWSLRDIPGIGVILTGNVVNNIKFYSGQNIITSKIKEVCIAVENKQFNFITHSGSNYIAKFEDINIKLINCIGYMFNLLNIPK</sequence>
<proteinExistence type="predicted"/>
<evidence type="ECO:0000313" key="2">
    <source>
        <dbReference type="Proteomes" id="UP000596929"/>
    </source>
</evidence>
<dbReference type="Proteomes" id="UP000596929">
    <property type="component" value="Unassembled WGS sequence"/>
</dbReference>
<reference evidence="1 2" key="1">
    <citation type="submission" date="2020-08" db="EMBL/GenBank/DDBJ databases">
        <title>Genome public.</title>
        <authorList>
            <person name="Liu C."/>
            <person name="Sun Q."/>
        </authorList>
    </citation>
    <scope>NUCLEOTIDE SEQUENCE [LARGE SCALE GENOMIC DNA]</scope>
    <source>
        <strain evidence="1 2">NSJ-6</strain>
    </source>
</reference>
<evidence type="ECO:0000313" key="1">
    <source>
        <dbReference type="EMBL" id="MBC5630496.1"/>
    </source>
</evidence>